<reference evidence="2 3" key="1">
    <citation type="submission" date="2021-06" db="EMBL/GenBank/DDBJ databases">
        <title>Bacterium isolated from marine sediment.</title>
        <authorList>
            <person name="Zhu K.-L."/>
            <person name="Du Z.-J."/>
            <person name="Liang Q.-Y."/>
        </authorList>
    </citation>
    <scope>NUCLEOTIDE SEQUENCE [LARGE SCALE GENOMIC DNA]</scope>
    <source>
        <strain evidence="2 3">A346</strain>
    </source>
</reference>
<evidence type="ECO:0000313" key="2">
    <source>
        <dbReference type="EMBL" id="MBV0932445.1"/>
    </source>
</evidence>
<gene>
    <name evidence="2" type="ORF">KTN04_03705</name>
</gene>
<dbReference type="InterPro" id="IPR009576">
    <property type="entry name" value="Biofilm_formation_YgiB"/>
</dbReference>
<dbReference type="Proteomes" id="UP000755551">
    <property type="component" value="Unassembled WGS sequence"/>
</dbReference>
<keyword evidence="3" id="KW-1185">Reference proteome</keyword>
<protein>
    <submittedName>
        <fullName evidence="2">DUF1190 domain-containing protein</fullName>
    </submittedName>
</protein>
<feature type="region of interest" description="Disordered" evidence="1">
    <location>
        <begin position="165"/>
        <end position="199"/>
    </location>
</feature>
<accession>A0ABS6M8D9</accession>
<name>A0ABS6M8D9_9GAMM</name>
<organism evidence="2 3">
    <name type="scientific">Marinobacterium weihaiense</name>
    <dbReference type="NCBI Taxonomy" id="2851016"/>
    <lineage>
        <taxon>Bacteria</taxon>
        <taxon>Pseudomonadati</taxon>
        <taxon>Pseudomonadota</taxon>
        <taxon>Gammaproteobacteria</taxon>
        <taxon>Oceanospirillales</taxon>
        <taxon>Oceanospirillaceae</taxon>
        <taxon>Marinobacterium</taxon>
    </lineage>
</organism>
<proteinExistence type="predicted"/>
<evidence type="ECO:0000256" key="1">
    <source>
        <dbReference type="SAM" id="MobiDB-lite"/>
    </source>
</evidence>
<dbReference type="EMBL" id="JAHQZT010000003">
    <property type="protein sequence ID" value="MBV0932445.1"/>
    <property type="molecule type" value="Genomic_DNA"/>
</dbReference>
<evidence type="ECO:0000313" key="3">
    <source>
        <dbReference type="Proteomes" id="UP000755551"/>
    </source>
</evidence>
<dbReference type="RefSeq" id="WP_217333871.1">
    <property type="nucleotide sequence ID" value="NZ_JAHQZT010000003.1"/>
</dbReference>
<sequence length="199" mass="22055">MKRSRIDIGRMRKEQGKASLGTLIKYGAVVAGGAFVLKGCSSDEARIYANLNECEDDNPTEQAQCNIAYQDALREWRNEAPRYPRLSDCEYDFGDGSCRPLSQHFIPIMTGFMLLNNGSDTELDLDFDRPRGLTSSKRRYSPAYNRWSTADGALLGNTYQRKADISKSQLQPTKGSARVMGRGGFGRTVSSRSSSSWGG</sequence>
<feature type="compositionally biased region" description="Low complexity" evidence="1">
    <location>
        <begin position="187"/>
        <end position="199"/>
    </location>
</feature>
<comment type="caution">
    <text evidence="2">The sequence shown here is derived from an EMBL/GenBank/DDBJ whole genome shotgun (WGS) entry which is preliminary data.</text>
</comment>
<dbReference type="Pfam" id="PF06693">
    <property type="entry name" value="DUF1190"/>
    <property type="match status" value="1"/>
</dbReference>